<accession>W9R5Z7</accession>
<name>W9R5Z7_9ROSA</name>
<evidence type="ECO:0000313" key="1">
    <source>
        <dbReference type="EMBL" id="EXB73719.1"/>
    </source>
</evidence>
<gene>
    <name evidence="1" type="ORF">L484_026885</name>
</gene>
<evidence type="ECO:0000313" key="2">
    <source>
        <dbReference type="Proteomes" id="UP000030645"/>
    </source>
</evidence>
<sequence>MGGETLDYVMMIRLLASPELMLEIPKDMSEEFGNDFLRHRLQRDLTRRWSAQKLLGLPYVNFSTTTTKY</sequence>
<dbReference type="AlphaFoldDB" id="W9R5Z7"/>
<organism evidence="1 2">
    <name type="scientific">Morus notabilis</name>
    <dbReference type="NCBI Taxonomy" id="981085"/>
    <lineage>
        <taxon>Eukaryota</taxon>
        <taxon>Viridiplantae</taxon>
        <taxon>Streptophyta</taxon>
        <taxon>Embryophyta</taxon>
        <taxon>Tracheophyta</taxon>
        <taxon>Spermatophyta</taxon>
        <taxon>Magnoliopsida</taxon>
        <taxon>eudicotyledons</taxon>
        <taxon>Gunneridae</taxon>
        <taxon>Pentapetalae</taxon>
        <taxon>rosids</taxon>
        <taxon>fabids</taxon>
        <taxon>Rosales</taxon>
        <taxon>Moraceae</taxon>
        <taxon>Moreae</taxon>
        <taxon>Morus</taxon>
    </lineage>
</organism>
<reference evidence="2" key="1">
    <citation type="submission" date="2013-01" db="EMBL/GenBank/DDBJ databases">
        <title>Draft Genome Sequence of a Mulberry Tree, Morus notabilis C.K. Schneid.</title>
        <authorList>
            <person name="He N."/>
            <person name="Zhao S."/>
        </authorList>
    </citation>
    <scope>NUCLEOTIDE SEQUENCE</scope>
</reference>
<protein>
    <submittedName>
        <fullName evidence="1">Uncharacterized protein</fullName>
    </submittedName>
</protein>
<keyword evidence="2" id="KW-1185">Reference proteome</keyword>
<proteinExistence type="predicted"/>
<dbReference type="EMBL" id="KE344640">
    <property type="protein sequence ID" value="EXB73719.1"/>
    <property type="molecule type" value="Genomic_DNA"/>
</dbReference>
<dbReference type="Proteomes" id="UP000030645">
    <property type="component" value="Unassembled WGS sequence"/>
</dbReference>